<name>A0ABT9TU44_PAEHA</name>
<organism evidence="2 3">
    <name type="scientific">Paenibacillus harenae</name>
    <dbReference type="NCBI Taxonomy" id="306543"/>
    <lineage>
        <taxon>Bacteria</taxon>
        <taxon>Bacillati</taxon>
        <taxon>Bacillota</taxon>
        <taxon>Bacilli</taxon>
        <taxon>Bacillales</taxon>
        <taxon>Paenibacillaceae</taxon>
        <taxon>Paenibacillus</taxon>
    </lineage>
</organism>
<proteinExistence type="predicted"/>
<evidence type="ECO:0000256" key="1">
    <source>
        <dbReference type="SAM" id="MobiDB-lite"/>
    </source>
</evidence>
<dbReference type="EMBL" id="JAUSSU010000001">
    <property type="protein sequence ID" value="MDQ0110880.1"/>
    <property type="molecule type" value="Genomic_DNA"/>
</dbReference>
<dbReference type="RefSeq" id="WP_307200328.1">
    <property type="nucleotide sequence ID" value="NZ_JAUSSU010000001.1"/>
</dbReference>
<accession>A0ABT9TU44</accession>
<feature type="region of interest" description="Disordered" evidence="1">
    <location>
        <begin position="1"/>
        <end position="24"/>
    </location>
</feature>
<protein>
    <recommendedName>
        <fullName evidence="4">HEAT repeat domain-containing protein</fullName>
    </recommendedName>
</protein>
<evidence type="ECO:0008006" key="4">
    <source>
        <dbReference type="Google" id="ProtNLM"/>
    </source>
</evidence>
<evidence type="ECO:0000313" key="2">
    <source>
        <dbReference type="EMBL" id="MDQ0110880.1"/>
    </source>
</evidence>
<sequence>MRVAGDGVNEGGVSITTPIDPQGDNKDNVYLFPSMLDHYQIHLTRMLESEQYGEAKELLRFLLQCQGEDERHYEEWNSLLTWLDMAFPEGGSGDDGTGYALSAPEREPSEETIRAELLSPPEQDETYINQVLYIMQNHPMIDQQMLALERAAYIEAEEVDATIVNWLVTKQVHPVVQFKALQCLRKRGATGSLTMERLDEQVQLEMEETPLSLDDFPSQIIQILERVERIAEVDDPTLPHFARELWKESLQFLYGTTAYKWMLRDDEGTVDCFAAALHLTLLLTVYGSANDDDIRDTYGITESLRFQYEQACRALRQVAVLQPPGQDEPQP</sequence>
<reference evidence="2 3" key="1">
    <citation type="submission" date="2023-07" db="EMBL/GenBank/DDBJ databases">
        <title>Sorghum-associated microbial communities from plants grown in Nebraska, USA.</title>
        <authorList>
            <person name="Schachtman D."/>
        </authorList>
    </citation>
    <scope>NUCLEOTIDE SEQUENCE [LARGE SCALE GENOMIC DNA]</scope>
    <source>
        <strain evidence="2 3">CC482</strain>
    </source>
</reference>
<dbReference type="Proteomes" id="UP001229346">
    <property type="component" value="Unassembled WGS sequence"/>
</dbReference>
<comment type="caution">
    <text evidence="2">The sequence shown here is derived from an EMBL/GenBank/DDBJ whole genome shotgun (WGS) entry which is preliminary data.</text>
</comment>
<evidence type="ECO:0000313" key="3">
    <source>
        <dbReference type="Proteomes" id="UP001229346"/>
    </source>
</evidence>
<keyword evidence="3" id="KW-1185">Reference proteome</keyword>
<gene>
    <name evidence="2" type="ORF">J2T15_000296</name>
</gene>